<accession>A0A0W0Y958</accession>
<dbReference type="Proteomes" id="UP000054703">
    <property type="component" value="Unassembled WGS sequence"/>
</dbReference>
<dbReference type="AlphaFoldDB" id="A0A0W0Y958"/>
<dbReference type="PROSITE" id="PS50043">
    <property type="entry name" value="HTH_LUXR_2"/>
    <property type="match status" value="1"/>
</dbReference>
<keyword evidence="2" id="KW-0238">DNA-binding</keyword>
<dbReference type="InterPro" id="IPR036388">
    <property type="entry name" value="WH-like_DNA-bd_sf"/>
</dbReference>
<dbReference type="GO" id="GO:0006355">
    <property type="term" value="P:regulation of DNA-templated transcription"/>
    <property type="evidence" value="ECO:0007669"/>
    <property type="project" value="InterPro"/>
</dbReference>
<dbReference type="InterPro" id="IPR000792">
    <property type="entry name" value="Tscrpt_reg_LuxR_C"/>
</dbReference>
<feature type="domain" description="HTH luxR-type" evidence="4">
    <location>
        <begin position="162"/>
        <end position="227"/>
    </location>
</feature>
<organism evidence="5 6">
    <name type="scientific">Legionella santicrucis</name>
    <dbReference type="NCBI Taxonomy" id="45074"/>
    <lineage>
        <taxon>Bacteria</taxon>
        <taxon>Pseudomonadati</taxon>
        <taxon>Pseudomonadota</taxon>
        <taxon>Gammaproteobacteria</taxon>
        <taxon>Legionellales</taxon>
        <taxon>Legionellaceae</taxon>
        <taxon>Legionella</taxon>
    </lineage>
</organism>
<evidence type="ECO:0000259" key="4">
    <source>
        <dbReference type="PROSITE" id="PS50043"/>
    </source>
</evidence>
<evidence type="ECO:0000256" key="1">
    <source>
        <dbReference type="ARBA" id="ARBA00023015"/>
    </source>
</evidence>
<dbReference type="PATRIC" id="fig|45074.5.peg.4143"/>
<protein>
    <submittedName>
        <fullName evidence="5">LuxR family transcriptional regulator</fullName>
    </submittedName>
</protein>
<dbReference type="PANTHER" id="PTHR44688">
    <property type="entry name" value="DNA-BINDING TRANSCRIPTIONAL ACTIVATOR DEVR_DOSR"/>
    <property type="match status" value="1"/>
</dbReference>
<evidence type="ECO:0000313" key="6">
    <source>
        <dbReference type="Proteomes" id="UP000054703"/>
    </source>
</evidence>
<proteinExistence type="predicted"/>
<dbReference type="EMBL" id="LNYU01000091">
    <property type="protein sequence ID" value="KTD53448.1"/>
    <property type="molecule type" value="Genomic_DNA"/>
</dbReference>
<evidence type="ECO:0000256" key="3">
    <source>
        <dbReference type="ARBA" id="ARBA00023163"/>
    </source>
</evidence>
<reference evidence="5 6" key="1">
    <citation type="submission" date="2015-11" db="EMBL/GenBank/DDBJ databases">
        <title>Genomic analysis of 38 Legionella species identifies large and diverse effector repertoires.</title>
        <authorList>
            <person name="Burstein D."/>
            <person name="Amaro F."/>
            <person name="Zusman T."/>
            <person name="Lifshitz Z."/>
            <person name="Cohen O."/>
            <person name="Gilbert J.A."/>
            <person name="Pupko T."/>
            <person name="Shuman H.A."/>
            <person name="Segal G."/>
        </authorList>
    </citation>
    <scope>NUCLEOTIDE SEQUENCE [LARGE SCALE GENOMIC DNA]</scope>
    <source>
        <strain evidence="5 6">SC-63-C7</strain>
    </source>
</reference>
<sequence>MISNELILSRYKNGIQLLPPDSCPEKTQLSVETIFKQPFSIYFVNEHYGLSKINSTCAANCQFDSESSAVGKIASDFLSKESAHFAVEADKIAMQDRTINILEHQLEHSNGIHYQYLTIKSPLYQEQKIVGIFGCSIVLGKHPLDKALQCISELGLLSSNMVHSGVNSLSKQQLAVAKLVINGLTAKEIGQQLGLSYRTVEFYLSHLKNKLGCQNKTDLLFKLKQLLDME</sequence>
<keyword evidence="3" id="KW-0804">Transcription</keyword>
<dbReference type="GO" id="GO:0003677">
    <property type="term" value="F:DNA binding"/>
    <property type="evidence" value="ECO:0007669"/>
    <property type="project" value="UniProtKB-KW"/>
</dbReference>
<dbReference type="Gene3D" id="1.10.10.10">
    <property type="entry name" value="Winged helix-like DNA-binding domain superfamily/Winged helix DNA-binding domain"/>
    <property type="match status" value="1"/>
</dbReference>
<evidence type="ECO:0000256" key="2">
    <source>
        <dbReference type="ARBA" id="ARBA00023125"/>
    </source>
</evidence>
<evidence type="ECO:0000313" key="5">
    <source>
        <dbReference type="EMBL" id="KTD53448.1"/>
    </source>
</evidence>
<dbReference type="CDD" id="cd06170">
    <property type="entry name" value="LuxR_C_like"/>
    <property type="match status" value="1"/>
</dbReference>
<dbReference type="STRING" id="45074.Lsan_3858"/>
<dbReference type="Pfam" id="PF00196">
    <property type="entry name" value="GerE"/>
    <property type="match status" value="1"/>
</dbReference>
<dbReference type="RefSeq" id="WP_058515743.1">
    <property type="nucleotide sequence ID" value="NZ_CAAAIH010000001.1"/>
</dbReference>
<dbReference type="InterPro" id="IPR016032">
    <property type="entry name" value="Sig_transdc_resp-reg_C-effctor"/>
</dbReference>
<dbReference type="PROSITE" id="PS00622">
    <property type="entry name" value="HTH_LUXR_1"/>
    <property type="match status" value="1"/>
</dbReference>
<dbReference type="PANTHER" id="PTHR44688:SF16">
    <property type="entry name" value="DNA-BINDING TRANSCRIPTIONAL ACTIVATOR DEVR_DOSR"/>
    <property type="match status" value="1"/>
</dbReference>
<name>A0A0W0Y958_9GAMM</name>
<dbReference type="SUPFAM" id="SSF46894">
    <property type="entry name" value="C-terminal effector domain of the bipartite response regulators"/>
    <property type="match status" value="1"/>
</dbReference>
<gene>
    <name evidence="5" type="ORF">Lsan_3858</name>
</gene>
<dbReference type="SMART" id="SM00421">
    <property type="entry name" value="HTH_LUXR"/>
    <property type="match status" value="1"/>
</dbReference>
<dbReference type="PRINTS" id="PR00038">
    <property type="entry name" value="HTHLUXR"/>
</dbReference>
<comment type="caution">
    <text evidence="5">The sequence shown here is derived from an EMBL/GenBank/DDBJ whole genome shotgun (WGS) entry which is preliminary data.</text>
</comment>
<keyword evidence="6" id="KW-1185">Reference proteome</keyword>
<dbReference type="OrthoDB" id="5654355at2"/>
<keyword evidence="1" id="KW-0805">Transcription regulation</keyword>